<evidence type="ECO:0000313" key="1">
    <source>
        <dbReference type="EMBL" id="WHZ58463.1"/>
    </source>
</evidence>
<reference evidence="2" key="1">
    <citation type="journal article" date="2025" name="Aquaculture">
        <title>Assessment of the bioflocculant production and safety properties of Metabacillus hrfriensis sp. nov. based on phenotypic and whole-genome sequencing analysis.</title>
        <authorList>
            <person name="Zhang R."/>
            <person name="Zhao Z."/>
            <person name="Luo L."/>
            <person name="Wang S."/>
            <person name="Guo K."/>
            <person name="Xu W."/>
        </authorList>
    </citation>
    <scope>NUCLEOTIDE SEQUENCE [LARGE SCALE GENOMIC DNA]</scope>
    <source>
        <strain evidence="2">CT-WN-B3</strain>
    </source>
</reference>
<name>A0ACD4RDN9_9BACI</name>
<dbReference type="Proteomes" id="UP001226091">
    <property type="component" value="Chromosome"/>
</dbReference>
<sequence length="182" mass="21405">MDKKINFLLMGQVHDREGRAIDVPKTPRGKYPFREEVLIKMRDVEGFVFNPHPGQATRSKNAIINEKYAQEINKSKIFFTCGSIYNYPVQKFFEAPACRTLMLAEPADDISELGFKDGHNFVSCNKDNFYEKAMYYLKNEEKRQEITDNGYTFIHQHHTNKERIKRLLQDIQQFIESKKNTT</sequence>
<keyword evidence="2" id="KW-1185">Reference proteome</keyword>
<protein>
    <submittedName>
        <fullName evidence="1">Glycosyltransferase</fullName>
    </submittedName>
</protein>
<gene>
    <name evidence="1" type="ORF">QLQ22_03695</name>
</gene>
<evidence type="ECO:0000313" key="2">
    <source>
        <dbReference type="Proteomes" id="UP001226091"/>
    </source>
</evidence>
<proteinExistence type="predicted"/>
<organism evidence="1 2">
    <name type="scientific">Metabacillus hrfriensis</name>
    <dbReference type="NCBI Taxonomy" id="3048891"/>
    <lineage>
        <taxon>Bacteria</taxon>
        <taxon>Bacillati</taxon>
        <taxon>Bacillota</taxon>
        <taxon>Bacilli</taxon>
        <taxon>Bacillales</taxon>
        <taxon>Bacillaceae</taxon>
        <taxon>Metabacillus</taxon>
    </lineage>
</organism>
<accession>A0ACD4RDN9</accession>
<dbReference type="EMBL" id="CP126116">
    <property type="protein sequence ID" value="WHZ58463.1"/>
    <property type="molecule type" value="Genomic_DNA"/>
</dbReference>